<dbReference type="GO" id="GO:0000139">
    <property type="term" value="C:Golgi membrane"/>
    <property type="evidence" value="ECO:0007669"/>
    <property type="project" value="UniProtKB-SubCell"/>
</dbReference>
<dbReference type="Pfam" id="PF00852">
    <property type="entry name" value="Glyco_transf_10"/>
    <property type="match status" value="1"/>
</dbReference>
<evidence type="ECO:0000256" key="12">
    <source>
        <dbReference type="RuleBase" id="RU003832"/>
    </source>
</evidence>
<evidence type="ECO:0000256" key="4">
    <source>
        <dbReference type="ARBA" id="ARBA00022676"/>
    </source>
</evidence>
<keyword evidence="6 12" id="KW-0812">Transmembrane</keyword>
<evidence type="ECO:0000259" key="14">
    <source>
        <dbReference type="Pfam" id="PF17039"/>
    </source>
</evidence>
<evidence type="ECO:0000256" key="1">
    <source>
        <dbReference type="ARBA" id="ARBA00004323"/>
    </source>
</evidence>
<feature type="domain" description="Fucosyltransferase N-terminal" evidence="14">
    <location>
        <begin position="94"/>
        <end position="209"/>
    </location>
</feature>
<evidence type="ECO:0000313" key="16">
    <source>
        <dbReference type="Proteomes" id="UP001208570"/>
    </source>
</evidence>
<organism evidence="15 16">
    <name type="scientific">Paralvinella palmiformis</name>
    <dbReference type="NCBI Taxonomy" id="53620"/>
    <lineage>
        <taxon>Eukaryota</taxon>
        <taxon>Metazoa</taxon>
        <taxon>Spiralia</taxon>
        <taxon>Lophotrochozoa</taxon>
        <taxon>Annelida</taxon>
        <taxon>Polychaeta</taxon>
        <taxon>Sedentaria</taxon>
        <taxon>Canalipalpata</taxon>
        <taxon>Terebellida</taxon>
        <taxon>Terebelliformia</taxon>
        <taxon>Alvinellidae</taxon>
        <taxon>Paralvinella</taxon>
    </lineage>
</organism>
<keyword evidence="11" id="KW-0325">Glycoprotein</keyword>
<evidence type="ECO:0000256" key="9">
    <source>
        <dbReference type="ARBA" id="ARBA00023034"/>
    </source>
</evidence>
<dbReference type="SUPFAM" id="SSF53756">
    <property type="entry name" value="UDP-Glycosyltransferase/glycogen phosphorylase"/>
    <property type="match status" value="1"/>
</dbReference>
<reference evidence="15" key="1">
    <citation type="journal article" date="2023" name="Mol. Biol. Evol.">
        <title>Third-Generation Sequencing Reveals the Adaptive Role of the Epigenome in Three Deep-Sea Polychaetes.</title>
        <authorList>
            <person name="Perez M."/>
            <person name="Aroh O."/>
            <person name="Sun Y."/>
            <person name="Lan Y."/>
            <person name="Juniper S.K."/>
            <person name="Young C.R."/>
            <person name="Angers B."/>
            <person name="Qian P.Y."/>
        </authorList>
    </citation>
    <scope>NUCLEOTIDE SEQUENCE</scope>
    <source>
        <strain evidence="15">P08H-3</strain>
    </source>
</reference>
<dbReference type="InterPro" id="IPR038577">
    <property type="entry name" value="GT10-like_C_sf"/>
</dbReference>
<evidence type="ECO:0000256" key="2">
    <source>
        <dbReference type="ARBA" id="ARBA00004922"/>
    </source>
</evidence>
<evidence type="ECO:0000256" key="5">
    <source>
        <dbReference type="ARBA" id="ARBA00022679"/>
    </source>
</evidence>
<keyword evidence="9 12" id="KW-0333">Golgi apparatus</keyword>
<evidence type="ECO:0000313" key="15">
    <source>
        <dbReference type="EMBL" id="KAK2148959.1"/>
    </source>
</evidence>
<comment type="similarity">
    <text evidence="3 12">Belongs to the glycosyltransferase 10 family.</text>
</comment>
<keyword evidence="8 12" id="KW-1133">Transmembrane helix</keyword>
<dbReference type="InterPro" id="IPR001503">
    <property type="entry name" value="Glyco_trans_10"/>
</dbReference>
<protein>
    <recommendedName>
        <fullName evidence="12">Fucosyltransferase</fullName>
        <ecNumber evidence="12">2.4.1.-</ecNumber>
    </recommendedName>
</protein>
<dbReference type="EMBL" id="JAODUP010000473">
    <property type="protein sequence ID" value="KAK2148959.1"/>
    <property type="molecule type" value="Genomic_DNA"/>
</dbReference>
<evidence type="ECO:0000256" key="6">
    <source>
        <dbReference type="ARBA" id="ARBA00022692"/>
    </source>
</evidence>
<sequence length="427" mass="49656">MDKVRLMREHMGARFRNRIVLIIFGAILYQLLVFYTGNNELKPKWHHLRTTALLGSIVQLNVSRTAPGRDRASRRREADAIDPVSTFDGSTVSMKTILFWNSFFSQADYGLGGFGRGPFIRGRCRVNACRTTNDRNLLSRADAVLVHGGYGFPAKAGLPSRLSPEQVFVFFQFEPPSLLRFGLGNLNGLFNLTFTYLEHIDTDIRSPYGRVRRRRRTPGEKYRQPERGWVGNKTRKAVWIVSDCNPVSKRMEYANKLAEYIQVDIFGKCGKDDCPAGRKCTERIERFYKFYLAFENSVCDDYITEKTFGIMYKHHLIPVVLGGGPYRRSLPRNSFIDVRDFRSPAHLARYLHEIDRNRTKFVEYFAWKEDYYIETAPRIDGFCRLCEILHTGNYPYKRDFNVANYWSRDTAHCVKGEEEEKLIHLKD</sequence>
<comment type="subcellular location">
    <subcellularLocation>
        <location evidence="1">Golgi apparatus membrane</location>
        <topology evidence="1">Single-pass type II membrane protein</topology>
    </subcellularLocation>
    <subcellularLocation>
        <location evidence="12">Golgi apparatus</location>
        <location evidence="12">Golgi stack membrane</location>
        <topology evidence="12">Single-pass type II membrane protein</topology>
    </subcellularLocation>
</comment>
<evidence type="ECO:0000256" key="11">
    <source>
        <dbReference type="ARBA" id="ARBA00023180"/>
    </source>
</evidence>
<evidence type="ECO:0000256" key="8">
    <source>
        <dbReference type="ARBA" id="ARBA00022989"/>
    </source>
</evidence>
<evidence type="ECO:0000259" key="13">
    <source>
        <dbReference type="Pfam" id="PF00852"/>
    </source>
</evidence>
<dbReference type="PANTHER" id="PTHR48438">
    <property type="entry name" value="ALPHA-(1,3)-FUCOSYLTRANSFERASE C-RELATED"/>
    <property type="match status" value="1"/>
</dbReference>
<proteinExistence type="inferred from homology"/>
<keyword evidence="5 12" id="KW-0808">Transferase</keyword>
<name>A0AAD9MZQ1_9ANNE</name>
<dbReference type="GO" id="GO:0008417">
    <property type="term" value="F:fucosyltransferase activity"/>
    <property type="evidence" value="ECO:0007669"/>
    <property type="project" value="InterPro"/>
</dbReference>
<dbReference type="PANTHER" id="PTHR48438:SF1">
    <property type="entry name" value="ALPHA-(1,3)-FUCOSYLTRANSFERASE C-RELATED"/>
    <property type="match status" value="1"/>
</dbReference>
<dbReference type="FunFam" id="3.40.50.11660:FF:000004">
    <property type="entry name" value="Glycoprotein 3-alpha-L-fucosyltransferase A"/>
    <property type="match status" value="1"/>
</dbReference>
<dbReference type="Gene3D" id="3.40.50.11660">
    <property type="entry name" value="Glycosyl transferase family 10, C-terminal domain"/>
    <property type="match status" value="1"/>
</dbReference>
<dbReference type="InterPro" id="IPR031481">
    <property type="entry name" value="Glyco_tran_10_N"/>
</dbReference>
<keyword evidence="4 12" id="KW-0328">Glycosyltransferase</keyword>
<keyword evidence="7" id="KW-0735">Signal-anchor</keyword>
<dbReference type="AlphaFoldDB" id="A0AAD9MZQ1"/>
<comment type="pathway">
    <text evidence="2">Protein modification; protein glycosylation.</text>
</comment>
<feature type="domain" description="Fucosyltransferase C-terminal" evidence="13">
    <location>
        <begin position="232"/>
        <end position="397"/>
    </location>
</feature>
<dbReference type="EC" id="2.4.1.-" evidence="12"/>
<comment type="caution">
    <text evidence="15">The sequence shown here is derived from an EMBL/GenBank/DDBJ whole genome shotgun (WGS) entry which is preliminary data.</text>
</comment>
<evidence type="ECO:0000256" key="7">
    <source>
        <dbReference type="ARBA" id="ARBA00022968"/>
    </source>
</evidence>
<feature type="transmembrane region" description="Helical" evidence="12">
    <location>
        <begin position="20"/>
        <end position="37"/>
    </location>
</feature>
<gene>
    <name evidence="15" type="ORF">LSH36_473g00005</name>
</gene>
<evidence type="ECO:0000256" key="10">
    <source>
        <dbReference type="ARBA" id="ARBA00023136"/>
    </source>
</evidence>
<dbReference type="InterPro" id="IPR055270">
    <property type="entry name" value="Glyco_tran_10_C"/>
</dbReference>
<keyword evidence="16" id="KW-1185">Reference proteome</keyword>
<keyword evidence="10 12" id="KW-0472">Membrane</keyword>
<accession>A0AAD9MZQ1</accession>
<dbReference type="Proteomes" id="UP001208570">
    <property type="component" value="Unassembled WGS sequence"/>
</dbReference>
<dbReference type="GO" id="GO:0032580">
    <property type="term" value="C:Golgi cisterna membrane"/>
    <property type="evidence" value="ECO:0007669"/>
    <property type="project" value="UniProtKB-SubCell"/>
</dbReference>
<dbReference type="Pfam" id="PF17039">
    <property type="entry name" value="Glyco_tran_10_N"/>
    <property type="match status" value="1"/>
</dbReference>
<evidence type="ECO:0000256" key="3">
    <source>
        <dbReference type="ARBA" id="ARBA00008919"/>
    </source>
</evidence>